<dbReference type="InterPro" id="IPR000092">
    <property type="entry name" value="Polyprenyl_synt"/>
</dbReference>
<dbReference type="PANTHER" id="PTHR12001">
    <property type="entry name" value="GERANYLGERANYL PYROPHOSPHATE SYNTHASE"/>
    <property type="match status" value="1"/>
</dbReference>
<dbReference type="CDD" id="cd00685">
    <property type="entry name" value="Trans_IPPS_HT"/>
    <property type="match status" value="1"/>
</dbReference>
<comment type="pathway">
    <text evidence="1">Isoprenoid biosynthesis.</text>
</comment>
<dbReference type="InterPro" id="IPR033749">
    <property type="entry name" value="Polyprenyl_synt_CS"/>
</dbReference>
<dbReference type="PATRIC" id="fig|1415166.3.peg.7568"/>
<dbReference type="PANTHER" id="PTHR12001:SF86">
    <property type="entry name" value="GERANYLGERANYL DIPHOSPHATE SYNTHASE"/>
    <property type="match status" value="1"/>
</dbReference>
<dbReference type="Proteomes" id="UP000019150">
    <property type="component" value="Chromosome"/>
</dbReference>
<dbReference type="AlphaFoldDB" id="W5TS68"/>
<dbReference type="SFLD" id="SFLDS00005">
    <property type="entry name" value="Isoprenoid_Synthase_Type_I"/>
    <property type="match status" value="1"/>
</dbReference>
<evidence type="ECO:0000256" key="3">
    <source>
        <dbReference type="ARBA" id="ARBA00022842"/>
    </source>
</evidence>
<dbReference type="EMBL" id="CP006850">
    <property type="protein sequence ID" value="AHH22132.1"/>
    <property type="molecule type" value="Genomic_DNA"/>
</dbReference>
<evidence type="ECO:0000256" key="2">
    <source>
        <dbReference type="ARBA" id="ARBA00022723"/>
    </source>
</evidence>
<organism evidence="5 6">
    <name type="scientific">Nocardia nova SH22a</name>
    <dbReference type="NCBI Taxonomy" id="1415166"/>
    <lineage>
        <taxon>Bacteria</taxon>
        <taxon>Bacillati</taxon>
        <taxon>Actinomycetota</taxon>
        <taxon>Actinomycetes</taxon>
        <taxon>Mycobacteriales</taxon>
        <taxon>Nocardiaceae</taxon>
        <taxon>Nocardia</taxon>
    </lineage>
</organism>
<accession>W5TS68</accession>
<comment type="similarity">
    <text evidence="4">Belongs to the FPP/GGPP synthase family.</text>
</comment>
<dbReference type="GO" id="GO:0008299">
    <property type="term" value="P:isoprenoid biosynthetic process"/>
    <property type="evidence" value="ECO:0007669"/>
    <property type="project" value="InterPro"/>
</dbReference>
<dbReference type="HOGENOM" id="CLU_014015_2_1_11"/>
<evidence type="ECO:0000313" key="6">
    <source>
        <dbReference type="Proteomes" id="UP000019150"/>
    </source>
</evidence>
<dbReference type="Pfam" id="PF00348">
    <property type="entry name" value="polyprenyl_synt"/>
    <property type="match status" value="1"/>
</dbReference>
<keyword evidence="4" id="KW-0808">Transferase</keyword>
<dbReference type="GO" id="GO:0046872">
    <property type="term" value="F:metal ion binding"/>
    <property type="evidence" value="ECO:0007669"/>
    <property type="project" value="UniProtKB-KW"/>
</dbReference>
<protein>
    <submittedName>
        <fullName evidence="5">Putative geranylgeranyl pyrophosphate synthase</fullName>
    </submittedName>
</protein>
<dbReference type="STRING" id="1415166.NONO_c73770"/>
<keyword evidence="2" id="KW-0479">Metal-binding</keyword>
<gene>
    <name evidence="5" type="ORF">NONO_c73770</name>
</gene>
<dbReference type="OrthoDB" id="4497239at2"/>
<keyword evidence="6" id="KW-1185">Reference proteome</keyword>
<evidence type="ECO:0000313" key="5">
    <source>
        <dbReference type="EMBL" id="AHH22132.1"/>
    </source>
</evidence>
<name>W5TS68_9NOCA</name>
<proteinExistence type="inferred from homology"/>
<dbReference type="KEGG" id="nno:NONO_c73770"/>
<dbReference type="InterPro" id="IPR008949">
    <property type="entry name" value="Isoprenoid_synthase_dom_sf"/>
</dbReference>
<dbReference type="GO" id="GO:0004659">
    <property type="term" value="F:prenyltransferase activity"/>
    <property type="evidence" value="ECO:0007669"/>
    <property type="project" value="InterPro"/>
</dbReference>
<dbReference type="PROSITE" id="PS00444">
    <property type="entry name" value="POLYPRENYL_SYNTHASE_2"/>
    <property type="match status" value="1"/>
</dbReference>
<dbReference type="SFLD" id="SFLDG01017">
    <property type="entry name" value="Polyprenyl_Transferase_Like"/>
    <property type="match status" value="1"/>
</dbReference>
<dbReference type="Gene3D" id="1.10.600.10">
    <property type="entry name" value="Farnesyl Diphosphate Synthase"/>
    <property type="match status" value="1"/>
</dbReference>
<dbReference type="RefSeq" id="WP_158436430.1">
    <property type="nucleotide sequence ID" value="NZ_CP006850.1"/>
</dbReference>
<keyword evidence="3" id="KW-0460">Magnesium</keyword>
<dbReference type="SUPFAM" id="SSF48576">
    <property type="entry name" value="Terpenoid synthases"/>
    <property type="match status" value="1"/>
</dbReference>
<evidence type="ECO:0000256" key="4">
    <source>
        <dbReference type="RuleBase" id="RU004466"/>
    </source>
</evidence>
<evidence type="ECO:0000256" key="1">
    <source>
        <dbReference type="ARBA" id="ARBA00005128"/>
    </source>
</evidence>
<reference evidence="5 6" key="1">
    <citation type="journal article" date="2014" name="Appl. Environ. Microbiol.">
        <title>Insights into the Microbial Degradation of Rubber and Gutta-Percha by Analysis of the Complete Genome of Nocardia nova SH22a.</title>
        <authorList>
            <person name="Luo Q."/>
            <person name="Hiessl S."/>
            <person name="Poehlein A."/>
            <person name="Daniel R."/>
            <person name="Steinbuchel A."/>
        </authorList>
    </citation>
    <scope>NUCLEOTIDE SEQUENCE [LARGE SCALE GENOMIC DNA]</scope>
    <source>
        <strain evidence="5">SH22a</strain>
    </source>
</reference>
<sequence>MNTLRASVRPVCEYHFGWGDNTIETASSGKGLRAALVLECARAVGGHPDGAVPAAVAVELIHNASLIHDDIIDGDPVRRDRPTIWAAFDVPSAILAGDALFFLAMQVVGDCPAPAAGELVRAAQRLIEGEHADVRFETDCDITLSQCVTMARDKTAALLECACVLGALCGGADLERSRILGRFGAHLGMAFQLVDDLLDIWGDQETTGKQVGSDLRRRKISLPVVAALASDTDAGHRLAHLYRTAAGNLTDEQITEATHYVEKSGARAWALREVDRELRSAILCLQTIVPGAAEAGALTALTALIGDRLP</sequence>
<dbReference type="eggNOG" id="COG0142">
    <property type="taxonomic scope" value="Bacteria"/>
</dbReference>